<evidence type="ECO:0000313" key="1">
    <source>
        <dbReference type="EMBL" id="MDR9899413.1"/>
    </source>
</evidence>
<evidence type="ECO:0000313" key="2">
    <source>
        <dbReference type="Proteomes" id="UP000667802"/>
    </source>
</evidence>
<gene>
    <name evidence="1" type="ORF">G7B40_033360</name>
</gene>
<protein>
    <recommendedName>
        <fullName evidence="3">DUF551 domain-containing protein</fullName>
    </recommendedName>
</protein>
<evidence type="ECO:0008006" key="3">
    <source>
        <dbReference type="Google" id="ProtNLM"/>
    </source>
</evidence>
<name>A0AAP5IGI7_9CYAN</name>
<dbReference type="AlphaFoldDB" id="A0AAP5IGI7"/>
<keyword evidence="2" id="KW-1185">Reference proteome</keyword>
<sequence>MSNWIEAKKTLPNEGEMIWVTTRSRDLYIAMLVKGEFVLYSLGRGRTNHVEILTPEQVVAWTAVDIPLPPPPKR</sequence>
<comment type="caution">
    <text evidence="1">The sequence shown here is derived from an EMBL/GenBank/DDBJ whole genome shotgun (WGS) entry which is preliminary data.</text>
</comment>
<reference evidence="2" key="1">
    <citation type="journal article" date="2021" name="Science">
        <title>Hunting the eagle killer: A cyanobacterial neurotoxin causes vacuolar myelinopathy.</title>
        <authorList>
            <person name="Breinlinger S."/>
            <person name="Phillips T.J."/>
            <person name="Haram B.N."/>
            <person name="Mares J."/>
            <person name="Martinez Yerena J.A."/>
            <person name="Hrouzek P."/>
            <person name="Sobotka R."/>
            <person name="Henderson W.M."/>
            <person name="Schmieder P."/>
            <person name="Williams S.M."/>
            <person name="Lauderdale J.D."/>
            <person name="Wilde H.D."/>
            <person name="Gerrin W."/>
            <person name="Kust A."/>
            <person name="Washington J.W."/>
            <person name="Wagner C."/>
            <person name="Geier B."/>
            <person name="Liebeke M."/>
            <person name="Enke H."/>
            <person name="Niedermeyer T.H.J."/>
            <person name="Wilde S.B."/>
        </authorList>
    </citation>
    <scope>NUCLEOTIDE SEQUENCE [LARGE SCALE GENOMIC DNA]</scope>
    <source>
        <strain evidence="2">Thurmond2011</strain>
    </source>
</reference>
<accession>A0AAP5IGI7</accession>
<proteinExistence type="predicted"/>
<dbReference type="Proteomes" id="UP000667802">
    <property type="component" value="Unassembled WGS sequence"/>
</dbReference>
<organism evidence="1 2">
    <name type="scientific">Aetokthonos hydrillicola Thurmond2011</name>
    <dbReference type="NCBI Taxonomy" id="2712845"/>
    <lineage>
        <taxon>Bacteria</taxon>
        <taxon>Bacillati</taxon>
        <taxon>Cyanobacteriota</taxon>
        <taxon>Cyanophyceae</taxon>
        <taxon>Nostocales</taxon>
        <taxon>Hapalosiphonaceae</taxon>
        <taxon>Aetokthonos</taxon>
    </lineage>
</organism>
<dbReference type="RefSeq" id="WP_208344314.1">
    <property type="nucleotide sequence ID" value="NZ_CAWQFN010000491.1"/>
</dbReference>
<dbReference type="EMBL" id="JAALHA020000024">
    <property type="protein sequence ID" value="MDR9899413.1"/>
    <property type="molecule type" value="Genomic_DNA"/>
</dbReference>